<evidence type="ECO:0000313" key="1">
    <source>
        <dbReference type="EMBL" id="KAF2177162.1"/>
    </source>
</evidence>
<dbReference type="Gene3D" id="3.30.420.10">
    <property type="entry name" value="Ribonuclease H-like superfamily/Ribonuclease H"/>
    <property type="match status" value="1"/>
</dbReference>
<protein>
    <recommendedName>
        <fullName evidence="3">Tc1-like transposase DDE domain-containing protein</fullName>
    </recommendedName>
</protein>
<accession>A0A6A6DFJ8</accession>
<evidence type="ECO:0000313" key="2">
    <source>
        <dbReference type="Proteomes" id="UP000800200"/>
    </source>
</evidence>
<dbReference type="OrthoDB" id="3687914at2759"/>
<evidence type="ECO:0008006" key="3">
    <source>
        <dbReference type="Google" id="ProtNLM"/>
    </source>
</evidence>
<dbReference type="GO" id="GO:0003676">
    <property type="term" value="F:nucleic acid binding"/>
    <property type="evidence" value="ECO:0007669"/>
    <property type="project" value="InterPro"/>
</dbReference>
<name>A0A6A6DFJ8_9PEZI</name>
<dbReference type="AlphaFoldDB" id="A0A6A6DFJ8"/>
<dbReference type="EMBL" id="ML994693">
    <property type="protein sequence ID" value="KAF2177162.1"/>
    <property type="molecule type" value="Genomic_DNA"/>
</dbReference>
<gene>
    <name evidence="1" type="ORF">K469DRAFT_697465</name>
</gene>
<organism evidence="1 2">
    <name type="scientific">Zopfia rhizophila CBS 207.26</name>
    <dbReference type="NCBI Taxonomy" id="1314779"/>
    <lineage>
        <taxon>Eukaryota</taxon>
        <taxon>Fungi</taxon>
        <taxon>Dikarya</taxon>
        <taxon>Ascomycota</taxon>
        <taxon>Pezizomycotina</taxon>
        <taxon>Dothideomycetes</taxon>
        <taxon>Dothideomycetes incertae sedis</taxon>
        <taxon>Zopfiaceae</taxon>
        <taxon>Zopfia</taxon>
    </lineage>
</organism>
<dbReference type="Proteomes" id="UP000800200">
    <property type="component" value="Unassembled WGS sequence"/>
</dbReference>
<proteinExistence type="predicted"/>
<dbReference type="InterPro" id="IPR036397">
    <property type="entry name" value="RNaseH_sf"/>
</dbReference>
<reference evidence="1" key="1">
    <citation type="journal article" date="2020" name="Stud. Mycol.">
        <title>101 Dothideomycetes genomes: a test case for predicting lifestyles and emergence of pathogens.</title>
        <authorList>
            <person name="Haridas S."/>
            <person name="Albert R."/>
            <person name="Binder M."/>
            <person name="Bloem J."/>
            <person name="Labutti K."/>
            <person name="Salamov A."/>
            <person name="Andreopoulos B."/>
            <person name="Baker S."/>
            <person name="Barry K."/>
            <person name="Bills G."/>
            <person name="Bluhm B."/>
            <person name="Cannon C."/>
            <person name="Castanera R."/>
            <person name="Culley D."/>
            <person name="Daum C."/>
            <person name="Ezra D."/>
            <person name="Gonzalez J."/>
            <person name="Henrissat B."/>
            <person name="Kuo A."/>
            <person name="Liang C."/>
            <person name="Lipzen A."/>
            <person name="Lutzoni F."/>
            <person name="Magnuson J."/>
            <person name="Mondo S."/>
            <person name="Nolan M."/>
            <person name="Ohm R."/>
            <person name="Pangilinan J."/>
            <person name="Park H.-J."/>
            <person name="Ramirez L."/>
            <person name="Alfaro M."/>
            <person name="Sun H."/>
            <person name="Tritt A."/>
            <person name="Yoshinaga Y."/>
            <person name="Zwiers L.-H."/>
            <person name="Turgeon B."/>
            <person name="Goodwin S."/>
            <person name="Spatafora J."/>
            <person name="Crous P."/>
            <person name="Grigoriev I."/>
        </authorList>
    </citation>
    <scope>NUCLEOTIDE SEQUENCE</scope>
    <source>
        <strain evidence="1">CBS 207.26</strain>
    </source>
</reference>
<sequence length="420" mass="49564">MARMKGAKVIPKTQRSALVAIEQVQEGGAKLAAHKAGYKSKSTAKKHIAAAKAQKAQKGPDFNIYEDPDNFNNIKQPGKPELLPDESKQRLIEHATEDKENAEKLMEDRVMPRRPSSGNLAIRQQKPWDIITEETHDGFVSYSTIKKAFYNEGYHRYKPTYKPPLNDKQMDDRDQWCCCHSHQTVDNFWKYVIVSDEISVRCGEQRGKTRVTRKKDRKFHKTVIRRKYKNYTEFQFWCCYCHGYKGPWHIWERESEAERQQINQELNRINKKLEPIAKKIFDNKERLLDLTRLGNRKGKKVRFENSYKPHGWKLTKPLYREAAPNSIDTFRYQKEIIIHKLHQFYQEMERIRPGMMIYQDNAPAHSAWFQKDCFERLGMRVLTCPGNSPVLNAIEDLWQPLRVDATGYFHHPRTTQETNY</sequence>
<keyword evidence="2" id="KW-1185">Reference proteome</keyword>